<dbReference type="PANTHER" id="PTHR18964">
    <property type="entry name" value="ROK (REPRESSOR, ORF, KINASE) FAMILY"/>
    <property type="match status" value="1"/>
</dbReference>
<dbReference type="InterPro" id="IPR036390">
    <property type="entry name" value="WH_DNA-bd_sf"/>
</dbReference>
<evidence type="ECO:0000256" key="2">
    <source>
        <dbReference type="SAM" id="MobiDB-lite"/>
    </source>
</evidence>
<dbReference type="Gene3D" id="3.30.420.40">
    <property type="match status" value="2"/>
</dbReference>
<feature type="compositionally biased region" description="Polar residues" evidence="2">
    <location>
        <begin position="9"/>
        <end position="24"/>
    </location>
</feature>
<dbReference type="STRING" id="156980.SAMN04489745_2975"/>
<accession>A0A1H4SUT2</accession>
<feature type="region of interest" description="Disordered" evidence="2">
    <location>
        <begin position="1"/>
        <end position="24"/>
    </location>
</feature>
<evidence type="ECO:0000313" key="4">
    <source>
        <dbReference type="EMBL" id="SEC47933.1"/>
    </source>
</evidence>
<gene>
    <name evidence="4" type="ORF">SAMN04489745_2975</name>
</gene>
<dbReference type="Gene3D" id="1.10.10.10">
    <property type="entry name" value="Winged helix-like DNA-binding domain superfamily/Winged helix DNA-binding domain"/>
    <property type="match status" value="1"/>
</dbReference>
<name>A0A1H4SUT2_9MICC</name>
<dbReference type="PROSITE" id="PS01125">
    <property type="entry name" value="ROK"/>
    <property type="match status" value="1"/>
</dbReference>
<dbReference type="SUPFAM" id="SSF53067">
    <property type="entry name" value="Actin-like ATPase domain"/>
    <property type="match status" value="1"/>
</dbReference>
<dbReference type="GO" id="GO:0016301">
    <property type="term" value="F:kinase activity"/>
    <property type="evidence" value="ECO:0007669"/>
    <property type="project" value="UniProtKB-KW"/>
</dbReference>
<organism evidence="4 5">
    <name type="scientific">Arthrobacter woluwensis</name>
    <dbReference type="NCBI Taxonomy" id="156980"/>
    <lineage>
        <taxon>Bacteria</taxon>
        <taxon>Bacillati</taxon>
        <taxon>Actinomycetota</taxon>
        <taxon>Actinomycetes</taxon>
        <taxon>Micrococcales</taxon>
        <taxon>Micrococcaceae</taxon>
        <taxon>Arthrobacter</taxon>
    </lineage>
</organism>
<dbReference type="SUPFAM" id="SSF46785">
    <property type="entry name" value="Winged helix' DNA-binding domain"/>
    <property type="match status" value="1"/>
</dbReference>
<dbReference type="Pfam" id="PF00480">
    <property type="entry name" value="ROK"/>
    <property type="match status" value="1"/>
</dbReference>
<dbReference type="InterPro" id="IPR011991">
    <property type="entry name" value="ArsR-like_HTH"/>
</dbReference>
<dbReference type="InterPro" id="IPR049874">
    <property type="entry name" value="ROK_cs"/>
</dbReference>
<dbReference type="InterPro" id="IPR000835">
    <property type="entry name" value="HTH_MarR-typ"/>
</dbReference>
<evidence type="ECO:0000259" key="3">
    <source>
        <dbReference type="Pfam" id="PF12802"/>
    </source>
</evidence>
<dbReference type="Pfam" id="PF12802">
    <property type="entry name" value="MarR_2"/>
    <property type="match status" value="1"/>
</dbReference>
<dbReference type="InterPro" id="IPR043129">
    <property type="entry name" value="ATPase_NBD"/>
</dbReference>
<keyword evidence="4" id="KW-0418">Kinase</keyword>
<feature type="domain" description="HTH marR-type" evidence="3">
    <location>
        <begin position="33"/>
        <end position="82"/>
    </location>
</feature>
<protein>
    <submittedName>
        <fullName evidence="4">Sugar kinase of the NBD/HSP70 family, may contain an N-terminal HTH domain</fullName>
    </submittedName>
</protein>
<dbReference type="GO" id="GO:0003700">
    <property type="term" value="F:DNA-binding transcription factor activity"/>
    <property type="evidence" value="ECO:0007669"/>
    <property type="project" value="InterPro"/>
</dbReference>
<dbReference type="InterPro" id="IPR036388">
    <property type="entry name" value="WH-like_DNA-bd_sf"/>
</dbReference>
<keyword evidence="5" id="KW-1185">Reference proteome</keyword>
<keyword evidence="4" id="KW-0808">Transferase</keyword>
<sequence length="400" mass="41946">MLAFMVSREGNSTPTRRNPGSQSALRQLNRERIVQALAAGPATQAELSRTTGLSTATISNIVKELERDSMVHTAPTTSSGRRALQVRLNADNSVAVGIDFGRRHVRVVLATRDYRVVAEASTSLVLGHHAEHGIAMAHDLMERLLRENGLTHGDVIGVGIGIPGPLDRRSHTVAHGAVLPEWVGIETEARLREALGLPVHIDNDANLGALAEATWGPYGGAENLVFLKIGSGIGAGLIVNGAPVYGNLGITGEIGHSTIDDRGAVCRCGSRGCLETIASTTTMIEQLSRNEPGPVTTRSIISGAREGHPATLRVLDDAGLAIGHALGTVANLLNPEVIVVGGPLAELEELLLEPIRRGILRHTIPMVGASTALTVSSLGERAEALGAAALVFRKPASAKK</sequence>
<dbReference type="PANTHER" id="PTHR18964:SF173">
    <property type="entry name" value="GLUCOKINASE"/>
    <property type="match status" value="1"/>
</dbReference>
<dbReference type="Proteomes" id="UP000182652">
    <property type="component" value="Unassembled WGS sequence"/>
</dbReference>
<evidence type="ECO:0000313" key="5">
    <source>
        <dbReference type="Proteomes" id="UP000182652"/>
    </source>
</evidence>
<dbReference type="EMBL" id="FNSN01000003">
    <property type="protein sequence ID" value="SEC47933.1"/>
    <property type="molecule type" value="Genomic_DNA"/>
</dbReference>
<proteinExistence type="inferred from homology"/>
<evidence type="ECO:0000256" key="1">
    <source>
        <dbReference type="ARBA" id="ARBA00006479"/>
    </source>
</evidence>
<dbReference type="InterPro" id="IPR000600">
    <property type="entry name" value="ROK"/>
</dbReference>
<dbReference type="CDD" id="cd00090">
    <property type="entry name" value="HTH_ARSR"/>
    <property type="match status" value="1"/>
</dbReference>
<reference evidence="4 5" key="1">
    <citation type="submission" date="2016-10" db="EMBL/GenBank/DDBJ databases">
        <authorList>
            <person name="de Groot N.N."/>
        </authorList>
    </citation>
    <scope>NUCLEOTIDE SEQUENCE [LARGE SCALE GENOMIC DNA]</scope>
    <source>
        <strain evidence="4 5">DSM 10495</strain>
    </source>
</reference>
<dbReference type="AlphaFoldDB" id="A0A1H4SUT2"/>
<comment type="similarity">
    <text evidence="1">Belongs to the ROK (NagC/XylR) family.</text>
</comment>